<dbReference type="CDD" id="cd06261">
    <property type="entry name" value="TM_PBP2"/>
    <property type="match status" value="1"/>
</dbReference>
<keyword evidence="11" id="KW-1185">Reference proteome</keyword>
<reference evidence="10 11" key="1">
    <citation type="journal article" date="2021" name="ISME Commun">
        <title>Automated analysis of genomic sequences facilitates high-throughput and comprehensive description of bacteria.</title>
        <authorList>
            <person name="Hitch T.C.A."/>
        </authorList>
    </citation>
    <scope>NUCLEOTIDE SEQUENCE [LARGE SCALE GENOMIC DNA]</scope>
    <source>
        <strain evidence="10 11">Sanger_04</strain>
    </source>
</reference>
<dbReference type="PANTHER" id="PTHR30614">
    <property type="entry name" value="MEMBRANE COMPONENT OF AMINO ACID ABC TRANSPORTER"/>
    <property type="match status" value="1"/>
</dbReference>
<dbReference type="EMBL" id="JAOQKC010000014">
    <property type="protein sequence ID" value="MCU6697474.1"/>
    <property type="molecule type" value="Genomic_DNA"/>
</dbReference>
<keyword evidence="3" id="KW-1003">Cell membrane</keyword>
<keyword evidence="7 8" id="KW-0472">Membrane</keyword>
<dbReference type="InterPro" id="IPR010065">
    <property type="entry name" value="AA_ABC_transptr_permease_3TM"/>
</dbReference>
<evidence type="ECO:0000313" key="11">
    <source>
        <dbReference type="Proteomes" id="UP001652461"/>
    </source>
</evidence>
<comment type="similarity">
    <text evidence="8">Belongs to the binding-protein-dependent transport system permease family.</text>
</comment>
<evidence type="ECO:0000256" key="3">
    <source>
        <dbReference type="ARBA" id="ARBA00022475"/>
    </source>
</evidence>
<evidence type="ECO:0000256" key="6">
    <source>
        <dbReference type="ARBA" id="ARBA00022989"/>
    </source>
</evidence>
<dbReference type="SUPFAM" id="SSF161098">
    <property type="entry name" value="MetI-like"/>
    <property type="match status" value="1"/>
</dbReference>
<dbReference type="Pfam" id="PF00528">
    <property type="entry name" value="BPD_transp_1"/>
    <property type="match status" value="1"/>
</dbReference>
<dbReference type="Gene3D" id="1.10.3720.10">
    <property type="entry name" value="MetI-like"/>
    <property type="match status" value="1"/>
</dbReference>
<dbReference type="PROSITE" id="PS50928">
    <property type="entry name" value="ABC_TM1"/>
    <property type="match status" value="1"/>
</dbReference>
<comment type="subcellular location">
    <subcellularLocation>
        <location evidence="1 8">Cell membrane</location>
        <topology evidence="1 8">Multi-pass membrane protein</topology>
    </subcellularLocation>
</comment>
<feature type="transmembrane region" description="Helical" evidence="8">
    <location>
        <begin position="238"/>
        <end position="257"/>
    </location>
</feature>
<protein>
    <submittedName>
        <fullName evidence="10">Amino acid ABC transporter permease</fullName>
    </submittedName>
</protein>
<comment type="caution">
    <text evidence="10">The sequence shown here is derived from an EMBL/GenBank/DDBJ whole genome shotgun (WGS) entry which is preliminary data.</text>
</comment>
<accession>A0ABT2RYR4</accession>
<dbReference type="InterPro" id="IPR043429">
    <property type="entry name" value="ArtM/GltK/GlnP/TcyL/YhdX-like"/>
</dbReference>
<feature type="transmembrane region" description="Helical" evidence="8">
    <location>
        <begin position="24"/>
        <end position="48"/>
    </location>
</feature>
<sequence>MNNGQISIRDALYEAPGPKTRRGIMAGTVVVLLLLAVLIYGVIHQFAINGQLDARYWSFFTRYTTWRFIGNGLAGTLTAALTAGVITFFAGLLLMLGRISGVKPLEWLCTALIEFSRGVPTLLFIYFFFLVVPQFGIKLPPLCKIAVPVAISAAGVVAEVLRSGVNAVPKGQTEAAVSLGMRKNSVFFKIVFPQALRYVIPALISEVVIVLKDTTFAYVVNYADLMQNAKVLISNYDALLSVYLVIAIIYILINYILNRISVAIARRRK</sequence>
<keyword evidence="6 8" id="KW-1133">Transmembrane helix</keyword>
<evidence type="ECO:0000259" key="9">
    <source>
        <dbReference type="PROSITE" id="PS50928"/>
    </source>
</evidence>
<evidence type="ECO:0000256" key="7">
    <source>
        <dbReference type="ARBA" id="ARBA00023136"/>
    </source>
</evidence>
<evidence type="ECO:0000256" key="2">
    <source>
        <dbReference type="ARBA" id="ARBA00022448"/>
    </source>
</evidence>
<evidence type="ECO:0000256" key="8">
    <source>
        <dbReference type="RuleBase" id="RU363032"/>
    </source>
</evidence>
<evidence type="ECO:0000256" key="1">
    <source>
        <dbReference type="ARBA" id="ARBA00004651"/>
    </source>
</evidence>
<gene>
    <name evidence="10" type="ORF">OCV63_11310</name>
</gene>
<name>A0ABT2RYR4_9FIRM</name>
<dbReference type="PANTHER" id="PTHR30614:SF0">
    <property type="entry name" value="L-CYSTINE TRANSPORT SYSTEM PERMEASE PROTEIN TCYL"/>
    <property type="match status" value="1"/>
</dbReference>
<dbReference type="RefSeq" id="WP_158363931.1">
    <property type="nucleotide sequence ID" value="NZ_JAOQKC010000014.1"/>
</dbReference>
<keyword evidence="2 8" id="KW-0813">Transport</keyword>
<dbReference type="NCBIfam" id="TIGR01726">
    <property type="entry name" value="HEQRo_perm_3TM"/>
    <property type="match status" value="1"/>
</dbReference>
<dbReference type="InterPro" id="IPR035906">
    <property type="entry name" value="MetI-like_sf"/>
</dbReference>
<evidence type="ECO:0000313" key="10">
    <source>
        <dbReference type="EMBL" id="MCU6697474.1"/>
    </source>
</evidence>
<proteinExistence type="inferred from homology"/>
<dbReference type="InterPro" id="IPR000515">
    <property type="entry name" value="MetI-like"/>
</dbReference>
<organism evidence="10 11">
    <name type="scientific">Laedolimicola ammoniilytica</name>
    <dbReference type="NCBI Taxonomy" id="2981771"/>
    <lineage>
        <taxon>Bacteria</taxon>
        <taxon>Bacillati</taxon>
        <taxon>Bacillota</taxon>
        <taxon>Clostridia</taxon>
        <taxon>Lachnospirales</taxon>
        <taxon>Lachnospiraceae</taxon>
        <taxon>Laedolimicola</taxon>
    </lineage>
</organism>
<evidence type="ECO:0000256" key="4">
    <source>
        <dbReference type="ARBA" id="ARBA00022692"/>
    </source>
</evidence>
<feature type="domain" description="ABC transmembrane type-1" evidence="9">
    <location>
        <begin position="73"/>
        <end position="257"/>
    </location>
</feature>
<keyword evidence="4 8" id="KW-0812">Transmembrane</keyword>
<evidence type="ECO:0000256" key="5">
    <source>
        <dbReference type="ARBA" id="ARBA00022970"/>
    </source>
</evidence>
<feature type="transmembrane region" description="Helical" evidence="8">
    <location>
        <begin position="107"/>
        <end position="133"/>
    </location>
</feature>
<feature type="transmembrane region" description="Helical" evidence="8">
    <location>
        <begin position="68"/>
        <end position="95"/>
    </location>
</feature>
<keyword evidence="5" id="KW-0029">Amino-acid transport</keyword>
<dbReference type="Proteomes" id="UP001652461">
    <property type="component" value="Unassembled WGS sequence"/>
</dbReference>